<accession>A0A668A2W4</accession>
<sequence>MDPPQTLQDMVASAASVHLSRAAVTFDRGSASEPAVSLSYSAVVTLAHELSHILLKHCFQSNGVIALYCHADLYLPVWILGILQVPAAYAPLDPDAPGLLSARIMNQCGLKYCALQSELLEHFQATLSNYLTMEVCVVLPKYNLTLIRVKLLPGAVHNRATEQKGAERADDASVVAVKDSGEGNLAYILHTSGTTGLPKIVRVPHKCIVPNILHLRSLFQMRAGDVVFLASPLTFDPSVVEIFLALSSGAQLLIVPSVIKKMPSRLAQLLFRSHRTTVLQVTPTLLGRFGHDILKREVLSAGSSLRVLALGGEACPAPTLLQSWRHEHNKTHIYNIYGITEVSCWACCYKVPESLLQSSNQTVSSVPLGAPLMDTTVEVRDEHGHIITEGEGQVFIGGKDRVCLLDDEVSAVPGTMRGTGDWVRVEDTHLYYLGRRDRLIKRHGQRLNLDSLQQVIMSLPQVESCAVGLYDGFRLVAFVVASPSGDQKAASPSPSVQQHLAGSRSASGNDHTHLTSSINRHEERGAADGDLSGAVLQQLRLLLPGHSIPDTLVLVPALPLTAHGKLDMDALMKTYRTQRERLESDTLPRDMVKLRQALQSLWQETLGLAQDAAIEEESSFLFSGGDSLKALRLCDDIMTAAGVTSPGLLEVILDGTFSDILNHIARAILVLPVENLSPSPPGARKRQADPLSVAPVKRERTDPQSKTAAEKLQGDGVSFESRAVKVIRRAGEVVEMTIRNAETNKNSQNDKVEQLQRHSSEKPDRNNGLTGGSSEHDLNDMSSFVETRALGLSLSWSSDTGRCVDASPVLLVQAGMGQRSDSTKTTVFIGSHSHRMQALDLATGGLLWERVLGGRIEGSAAVSQCGTLVIVGCYDGCVYFLSVASGETRWVFETGDAVKSCPTVDPLRGLAIVGSHDGHVYALNPQTQQCVWKRHCGGGAVFSSPYLHSSLRQLYVASLGGHLLCLNPDSGEVLWTYSRETPFFSSPNGSSGRVVIGSVDGNICCLSNMGKLVWQFLTKGPVFSSPCVTPDQQRVLCGSHDGCLYCLNCADGSLVWTFQTSGKVYSSPCVFDGSAIGRQGLLVGLASTEGTVWILDVQDGQLLASLSLPGELFSSPVVWEQVLVVGCRNDYVYCVTLTVKKET</sequence>
<dbReference type="InterPro" id="IPR036736">
    <property type="entry name" value="ACP-like_sf"/>
</dbReference>
<keyword evidence="2" id="KW-0443">Lipid metabolism</keyword>
<protein>
    <submittedName>
        <fullName evidence="5">Aminoadipate-semialdehyde dehydrogenase</fullName>
    </submittedName>
</protein>
<proteinExistence type="inferred from homology"/>
<dbReference type="GeneID" id="115357989"/>
<dbReference type="GeneTree" id="ENSGT00440000033811"/>
<dbReference type="FunCoup" id="A0A668A2W4">
    <property type="interactions" value="682"/>
</dbReference>
<evidence type="ECO:0000256" key="1">
    <source>
        <dbReference type="ARBA" id="ARBA00006432"/>
    </source>
</evidence>
<evidence type="ECO:0000313" key="5">
    <source>
        <dbReference type="Ensembl" id="ENSMMDP00005047622.1"/>
    </source>
</evidence>
<dbReference type="Gene3D" id="3.40.50.12780">
    <property type="entry name" value="N-terminal domain of ligase-like"/>
    <property type="match status" value="1"/>
</dbReference>
<dbReference type="RefSeq" id="XP_029905616.1">
    <property type="nucleotide sequence ID" value="XM_030049756.1"/>
</dbReference>
<dbReference type="InterPro" id="IPR009081">
    <property type="entry name" value="PP-bd_ACP"/>
</dbReference>
<dbReference type="PROSITE" id="PS50075">
    <property type="entry name" value="CARRIER"/>
    <property type="match status" value="1"/>
</dbReference>
<dbReference type="SUPFAM" id="SSF56801">
    <property type="entry name" value="Acetyl-CoA synthetase-like"/>
    <property type="match status" value="1"/>
</dbReference>
<dbReference type="GO" id="GO:0043041">
    <property type="term" value="P:amino acid activation for nonribosomal peptide biosynthetic process"/>
    <property type="evidence" value="ECO:0007669"/>
    <property type="project" value="TreeGrafter"/>
</dbReference>
<feature type="domain" description="Carrier" evidence="4">
    <location>
        <begin position="592"/>
        <end position="668"/>
    </location>
</feature>
<dbReference type="InterPro" id="IPR015943">
    <property type="entry name" value="WD40/YVTN_repeat-like_dom_sf"/>
</dbReference>
<evidence type="ECO:0000313" key="6">
    <source>
        <dbReference type="Proteomes" id="UP000472263"/>
    </source>
</evidence>
<evidence type="ECO:0000259" key="4">
    <source>
        <dbReference type="PROSITE" id="PS50075"/>
    </source>
</evidence>
<dbReference type="Pfam" id="PF00501">
    <property type="entry name" value="AMP-binding"/>
    <property type="match status" value="1"/>
</dbReference>
<dbReference type="PANTHER" id="PTHR44394">
    <property type="entry name" value="BETA-ALANINE-ACTIVATING ENZYME"/>
    <property type="match status" value="1"/>
</dbReference>
<dbReference type="InterPro" id="IPR000873">
    <property type="entry name" value="AMP-dep_synth/lig_dom"/>
</dbReference>
<feature type="region of interest" description="Disordered" evidence="3">
    <location>
        <begin position="678"/>
        <end position="714"/>
    </location>
</feature>
<dbReference type="PROSITE" id="PS00455">
    <property type="entry name" value="AMP_BINDING"/>
    <property type="match status" value="1"/>
</dbReference>
<dbReference type="InterPro" id="IPR045851">
    <property type="entry name" value="AMP-bd_C_sf"/>
</dbReference>
<reference evidence="5" key="3">
    <citation type="submission" date="2025-09" db="UniProtKB">
        <authorList>
            <consortium name="Ensembl"/>
        </authorList>
    </citation>
    <scope>IDENTIFICATION</scope>
</reference>
<dbReference type="InterPro" id="IPR042099">
    <property type="entry name" value="ANL_N_sf"/>
</dbReference>
<comment type="similarity">
    <text evidence="1">Belongs to the ATP-dependent AMP-binding enzyme family.</text>
</comment>
<reference evidence="5" key="2">
    <citation type="submission" date="2025-08" db="UniProtKB">
        <authorList>
            <consortium name="Ensembl"/>
        </authorList>
    </citation>
    <scope>IDENTIFICATION</scope>
</reference>
<dbReference type="PANTHER" id="PTHR44394:SF1">
    <property type="entry name" value="BETA-ALANINE-ACTIVATING ENZYME"/>
    <property type="match status" value="1"/>
</dbReference>
<dbReference type="CTD" id="132949"/>
<dbReference type="OrthoDB" id="408177at2759"/>
<dbReference type="InterPro" id="IPR048005">
    <property type="entry name" value="AASDH_AMP"/>
</dbReference>
<dbReference type="SUPFAM" id="SSF50998">
    <property type="entry name" value="Quinoprotein alcohol dehydrogenase-like"/>
    <property type="match status" value="1"/>
</dbReference>
<dbReference type="InterPro" id="IPR002372">
    <property type="entry name" value="PQQ_rpt_dom"/>
</dbReference>
<dbReference type="SMART" id="SM00564">
    <property type="entry name" value="PQQ"/>
    <property type="match status" value="8"/>
</dbReference>
<dbReference type="GO" id="GO:0006629">
    <property type="term" value="P:lipid metabolic process"/>
    <property type="evidence" value="ECO:0007669"/>
    <property type="project" value="UniProtKB-KW"/>
</dbReference>
<dbReference type="InParanoid" id="A0A668A2W4"/>
<organism evidence="5 6">
    <name type="scientific">Myripristis murdjan</name>
    <name type="common">pinecone soldierfish</name>
    <dbReference type="NCBI Taxonomy" id="586833"/>
    <lineage>
        <taxon>Eukaryota</taxon>
        <taxon>Metazoa</taxon>
        <taxon>Chordata</taxon>
        <taxon>Craniata</taxon>
        <taxon>Vertebrata</taxon>
        <taxon>Euteleostomi</taxon>
        <taxon>Actinopterygii</taxon>
        <taxon>Neopterygii</taxon>
        <taxon>Teleostei</taxon>
        <taxon>Neoteleostei</taxon>
        <taxon>Acanthomorphata</taxon>
        <taxon>Holocentriformes</taxon>
        <taxon>Holocentridae</taxon>
        <taxon>Myripristis</taxon>
    </lineage>
</organism>
<dbReference type="CDD" id="cd17654">
    <property type="entry name" value="A_NRPS_acs4"/>
    <property type="match status" value="1"/>
</dbReference>
<dbReference type="InterPro" id="IPR020845">
    <property type="entry name" value="AMP-binding_CS"/>
</dbReference>
<feature type="compositionally biased region" description="Polar residues" evidence="3">
    <location>
        <begin position="490"/>
        <end position="516"/>
    </location>
</feature>
<reference evidence="5" key="1">
    <citation type="submission" date="2019-06" db="EMBL/GenBank/DDBJ databases">
        <authorList>
            <consortium name="Wellcome Sanger Institute Data Sharing"/>
        </authorList>
    </citation>
    <scope>NUCLEOTIDE SEQUENCE [LARGE SCALE GENOMIC DNA]</scope>
</reference>
<keyword evidence="6" id="KW-1185">Reference proteome</keyword>
<dbReference type="Proteomes" id="UP000472263">
    <property type="component" value="Chromosome 4"/>
</dbReference>
<evidence type="ECO:0000256" key="3">
    <source>
        <dbReference type="SAM" id="MobiDB-lite"/>
    </source>
</evidence>
<feature type="region of interest" description="Disordered" evidence="3">
    <location>
        <begin position="486"/>
        <end position="516"/>
    </location>
</feature>
<dbReference type="Gene3D" id="3.30.300.30">
    <property type="match status" value="1"/>
</dbReference>
<dbReference type="Gene3D" id="2.130.10.10">
    <property type="entry name" value="YVTN repeat-like/Quinoprotein amine dehydrogenase"/>
    <property type="match status" value="2"/>
</dbReference>
<dbReference type="AlphaFoldDB" id="A0A668A2W4"/>
<dbReference type="InterPro" id="IPR018391">
    <property type="entry name" value="PQQ_b-propeller_rpt"/>
</dbReference>
<feature type="compositionally biased region" description="Basic and acidic residues" evidence="3">
    <location>
        <begin position="748"/>
        <end position="765"/>
    </location>
</feature>
<evidence type="ECO:0000256" key="2">
    <source>
        <dbReference type="ARBA" id="ARBA00023098"/>
    </source>
</evidence>
<feature type="region of interest" description="Disordered" evidence="3">
    <location>
        <begin position="738"/>
        <end position="778"/>
    </location>
</feature>
<dbReference type="Ensembl" id="ENSMMDT00005048567.1">
    <property type="protein sequence ID" value="ENSMMDP00005047622.1"/>
    <property type="gene ID" value="ENSMMDG00005021697.1"/>
</dbReference>
<gene>
    <name evidence="5" type="primary">AASDH</name>
    <name evidence="5" type="synonym">aasdh</name>
</gene>
<feature type="compositionally biased region" description="Basic and acidic residues" evidence="3">
    <location>
        <begin position="696"/>
        <end position="713"/>
    </location>
</feature>
<dbReference type="InterPro" id="IPR052091">
    <property type="entry name" value="Beta-ala_Activ/Resist"/>
</dbReference>
<dbReference type="Pfam" id="PF13570">
    <property type="entry name" value="Beta-prop_ACSF4"/>
    <property type="match status" value="1"/>
</dbReference>
<dbReference type="Gene3D" id="1.10.1200.10">
    <property type="entry name" value="ACP-like"/>
    <property type="match status" value="1"/>
</dbReference>
<dbReference type="InterPro" id="IPR011047">
    <property type="entry name" value="Quinoprotein_ADH-like_sf"/>
</dbReference>
<name>A0A668A2W4_9TELE</name>